<dbReference type="EMBL" id="JBHTKM010000001">
    <property type="protein sequence ID" value="MFD1014423.1"/>
    <property type="molecule type" value="Genomic_DNA"/>
</dbReference>
<protein>
    <submittedName>
        <fullName evidence="1">Uncharacterized protein</fullName>
    </submittedName>
</protein>
<dbReference type="Proteomes" id="UP001597086">
    <property type="component" value="Unassembled WGS sequence"/>
</dbReference>
<accession>A0ABW3KP43</accession>
<name>A0ABW3KP43_9FLAO</name>
<dbReference type="RefSeq" id="WP_386113175.1">
    <property type="nucleotide sequence ID" value="NZ_JBHTKM010000001.1"/>
</dbReference>
<sequence length="121" mass="14151">MEEKKKLEIVEEKKSSGCNYSLNDQQRFELIKEGFLLEDSNHQGLNFFSKLNYVYNDKIYAKHFNNEIWRIVYLGQPAVIRHYEGKEFTCGGAYGYPVKQDGGYLKHVKLGSLKFLNDFTP</sequence>
<organism evidence="1 2">
    <name type="scientific">Winogradskyella rapida</name>
    <dbReference type="NCBI Taxonomy" id="549701"/>
    <lineage>
        <taxon>Bacteria</taxon>
        <taxon>Pseudomonadati</taxon>
        <taxon>Bacteroidota</taxon>
        <taxon>Flavobacteriia</taxon>
        <taxon>Flavobacteriales</taxon>
        <taxon>Flavobacteriaceae</taxon>
        <taxon>Winogradskyella</taxon>
    </lineage>
</organism>
<keyword evidence="2" id="KW-1185">Reference proteome</keyword>
<evidence type="ECO:0000313" key="2">
    <source>
        <dbReference type="Proteomes" id="UP001597086"/>
    </source>
</evidence>
<evidence type="ECO:0000313" key="1">
    <source>
        <dbReference type="EMBL" id="MFD1014423.1"/>
    </source>
</evidence>
<gene>
    <name evidence="1" type="ORF">ACFQ13_00705</name>
</gene>
<comment type="caution">
    <text evidence="1">The sequence shown here is derived from an EMBL/GenBank/DDBJ whole genome shotgun (WGS) entry which is preliminary data.</text>
</comment>
<reference evidence="2" key="1">
    <citation type="journal article" date="2019" name="Int. J. Syst. Evol. Microbiol.">
        <title>The Global Catalogue of Microorganisms (GCM) 10K type strain sequencing project: providing services to taxonomists for standard genome sequencing and annotation.</title>
        <authorList>
            <consortium name="The Broad Institute Genomics Platform"/>
            <consortium name="The Broad Institute Genome Sequencing Center for Infectious Disease"/>
            <person name="Wu L."/>
            <person name="Ma J."/>
        </authorList>
    </citation>
    <scope>NUCLEOTIDE SEQUENCE [LARGE SCALE GENOMIC DNA]</scope>
    <source>
        <strain evidence="2">CCUG 56098</strain>
    </source>
</reference>
<proteinExistence type="predicted"/>